<reference evidence="3 4" key="1">
    <citation type="submission" date="2015-10" db="EMBL/GenBank/DDBJ databases">
        <title>Corynebacteirum lowii and Corynebacterium oculi species nova, derived from human clinical disease and and emended description of Corynebacterium mastiditis.</title>
        <authorList>
            <person name="Bernard K."/>
            <person name="Pacheco A.L."/>
            <person name="Mcdougall C."/>
            <person name="Burtx T."/>
            <person name="Weibe D."/>
            <person name="Tyler S."/>
            <person name="Olson A.B."/>
            <person name="Cnockaert M."/>
            <person name="Eguchi H."/>
            <person name="Kuwahara T."/>
            <person name="Nakayama-Imaohji H."/>
            <person name="Boudewijins M."/>
            <person name="Van Hoecke F."/>
            <person name="Bernier A.-M."/>
            <person name="Vandamme P."/>
        </authorList>
    </citation>
    <scope>NUCLEOTIDE SEQUENCE [LARGE SCALE GENOMIC DNA]</scope>
    <source>
        <strain evidence="3 4">NML 130210</strain>
    </source>
</reference>
<dbReference type="SUPFAM" id="SSF64376">
    <property type="entry name" value="YlxR-like"/>
    <property type="match status" value="1"/>
</dbReference>
<dbReference type="PATRIC" id="fig|1544416.3.peg.514"/>
<organism evidence="3 4">
    <name type="scientific">Corynebacterium oculi</name>
    <dbReference type="NCBI Taxonomy" id="1544416"/>
    <lineage>
        <taxon>Bacteria</taxon>
        <taxon>Bacillati</taxon>
        <taxon>Actinomycetota</taxon>
        <taxon>Actinomycetes</taxon>
        <taxon>Mycobacteriales</taxon>
        <taxon>Corynebacteriaceae</taxon>
        <taxon>Corynebacterium</taxon>
    </lineage>
</organism>
<proteinExistence type="predicted"/>
<dbReference type="Gene3D" id="3.30.1230.10">
    <property type="entry name" value="YlxR-like"/>
    <property type="match status" value="1"/>
</dbReference>
<dbReference type="Pfam" id="PF04296">
    <property type="entry name" value="YlxR"/>
    <property type="match status" value="1"/>
</dbReference>
<comment type="caution">
    <text evidence="3">The sequence shown here is derived from an EMBL/GenBank/DDBJ whole genome shotgun (WGS) entry which is preliminary data.</text>
</comment>
<keyword evidence="4" id="KW-1185">Reference proteome</keyword>
<evidence type="ECO:0000313" key="3">
    <source>
        <dbReference type="EMBL" id="KQB85371.1"/>
    </source>
</evidence>
<name>A0A0Q0UF97_9CORY</name>
<dbReference type="STRING" id="1544416.Cocul_00510"/>
<gene>
    <name evidence="3" type="ORF">Cocul_00510</name>
</gene>
<feature type="compositionally biased region" description="Basic and acidic residues" evidence="1">
    <location>
        <begin position="61"/>
        <end position="74"/>
    </location>
</feature>
<evidence type="ECO:0000313" key="4">
    <source>
        <dbReference type="Proteomes" id="UP000050517"/>
    </source>
</evidence>
<evidence type="ECO:0000259" key="2">
    <source>
        <dbReference type="Pfam" id="PF04296"/>
    </source>
</evidence>
<dbReference type="Proteomes" id="UP000050517">
    <property type="component" value="Unassembled WGS sequence"/>
</dbReference>
<protein>
    <recommendedName>
        <fullName evidence="2">YlxR domain-containing protein</fullName>
    </recommendedName>
</protein>
<feature type="region of interest" description="Disordered" evidence="1">
    <location>
        <begin position="51"/>
        <end position="74"/>
    </location>
</feature>
<sequence length="74" mass="8247">MMPGRGAWITPDLEALELAEKRRAIQRALKVPVDTDTSEVHAYLEQRLAAADAAHGSRNGTDTRKEDRTLMSTR</sequence>
<dbReference type="EMBL" id="LKST01000001">
    <property type="protein sequence ID" value="KQB85371.1"/>
    <property type="molecule type" value="Genomic_DNA"/>
</dbReference>
<evidence type="ECO:0000256" key="1">
    <source>
        <dbReference type="SAM" id="MobiDB-lite"/>
    </source>
</evidence>
<accession>A0A0Q0UF97</accession>
<dbReference type="InterPro" id="IPR007393">
    <property type="entry name" value="YlxR_dom"/>
</dbReference>
<dbReference type="InterPro" id="IPR035931">
    <property type="entry name" value="YlxR-like_sf"/>
</dbReference>
<feature type="domain" description="YlxR" evidence="2">
    <location>
        <begin position="2"/>
        <end position="45"/>
    </location>
</feature>
<dbReference type="AlphaFoldDB" id="A0A0Q0UF97"/>